<accession>A0A1H9XIL9</accession>
<feature type="region of interest" description="Disordered" evidence="1">
    <location>
        <begin position="13"/>
        <end position="35"/>
    </location>
</feature>
<reference evidence="3" key="1">
    <citation type="submission" date="2016-10" db="EMBL/GenBank/DDBJ databases">
        <authorList>
            <person name="Varghese N."/>
            <person name="Submissions S."/>
        </authorList>
    </citation>
    <scope>NUCLEOTIDE SEQUENCE [LARGE SCALE GENOMIC DNA]</scope>
    <source>
        <strain evidence="3">DSM 44260</strain>
    </source>
</reference>
<dbReference type="Proteomes" id="UP000199051">
    <property type="component" value="Unassembled WGS sequence"/>
</dbReference>
<proteinExistence type="predicted"/>
<dbReference type="EMBL" id="FOGI01000015">
    <property type="protein sequence ID" value="SES45982.1"/>
    <property type="molecule type" value="Genomic_DNA"/>
</dbReference>
<gene>
    <name evidence="2" type="ORF">SAMN04487818_115192</name>
</gene>
<evidence type="ECO:0000313" key="2">
    <source>
        <dbReference type="EMBL" id="SES45982.1"/>
    </source>
</evidence>
<organism evidence="2 3">
    <name type="scientific">Actinokineospora terrae</name>
    <dbReference type="NCBI Taxonomy" id="155974"/>
    <lineage>
        <taxon>Bacteria</taxon>
        <taxon>Bacillati</taxon>
        <taxon>Actinomycetota</taxon>
        <taxon>Actinomycetes</taxon>
        <taxon>Pseudonocardiales</taxon>
        <taxon>Pseudonocardiaceae</taxon>
        <taxon>Actinokineospora</taxon>
    </lineage>
</organism>
<keyword evidence="3" id="KW-1185">Reference proteome</keyword>
<dbReference type="AlphaFoldDB" id="A0A1H9XIL9"/>
<evidence type="ECO:0000313" key="3">
    <source>
        <dbReference type="Proteomes" id="UP000199051"/>
    </source>
</evidence>
<sequence length="62" mass="6369">MCLSPIPAVAAALSERGNPDKPPVTSERDPVTCESGASRVADVARARLTEPVSSGTRTCCIA</sequence>
<dbReference type="STRING" id="155974.SAMN04487818_115192"/>
<protein>
    <submittedName>
        <fullName evidence="2">Uncharacterized protein</fullName>
    </submittedName>
</protein>
<name>A0A1H9XIL9_9PSEU</name>
<evidence type="ECO:0000256" key="1">
    <source>
        <dbReference type="SAM" id="MobiDB-lite"/>
    </source>
</evidence>